<dbReference type="PANTHER" id="PTHR42928">
    <property type="entry name" value="TRICARBOXYLATE-BINDING PROTEIN"/>
    <property type="match status" value="1"/>
</dbReference>
<evidence type="ECO:0000313" key="4">
    <source>
        <dbReference type="Proteomes" id="UP000292120"/>
    </source>
</evidence>
<dbReference type="EMBL" id="SIXI01000002">
    <property type="protein sequence ID" value="TBO32431.1"/>
    <property type="molecule type" value="Genomic_DNA"/>
</dbReference>
<reference evidence="3 4" key="1">
    <citation type="submission" date="2019-02" db="EMBL/GenBank/DDBJ databases">
        <title>Aquabacterium sp. strain KMB7.</title>
        <authorList>
            <person name="Chen W.-M."/>
        </authorList>
    </citation>
    <scope>NUCLEOTIDE SEQUENCE [LARGE SCALE GENOMIC DNA]</scope>
    <source>
        <strain evidence="3 4">KMB7</strain>
    </source>
</reference>
<feature type="signal peptide" evidence="2">
    <location>
        <begin position="1"/>
        <end position="28"/>
    </location>
</feature>
<dbReference type="SUPFAM" id="SSF53850">
    <property type="entry name" value="Periplasmic binding protein-like II"/>
    <property type="match status" value="1"/>
</dbReference>
<keyword evidence="2" id="KW-0732">Signal</keyword>
<dbReference type="OrthoDB" id="8678477at2"/>
<dbReference type="InterPro" id="IPR042100">
    <property type="entry name" value="Bug_dom1"/>
</dbReference>
<dbReference type="PIRSF" id="PIRSF017082">
    <property type="entry name" value="YflP"/>
    <property type="match status" value="1"/>
</dbReference>
<gene>
    <name evidence="3" type="ORF">EYS42_04310</name>
</gene>
<sequence>MSSNQQRRFALLATAVTLTGLMGQSAWAQAYPEKPITMIVPFAAGGPTDTVARIFAQSMTGFLKQQVIVENVGGAGGTLGAARVARSEANGYTIFLHHIGQSTAPALYRKLSYNAADDFTPIGLVADVPMTLVARKDFPAKDLKELVSYVQANKDKITYANAGVGSASHLCGMLLMSAIKADLTTVPYKGTGPAMNDLLGGQVDFMCDQTTNTTGQIKAGKIKAYAVTTKAPVASLPNLPTASAAGLPGFEIAVWHALYGPKNLPKPVADKLQAALQHAVKDPMVKQKLADLGTEPVAPARATPAALDQFLRAEIVKWTRIIKAAGVYAD</sequence>
<comment type="caution">
    <text evidence="3">The sequence shown here is derived from an EMBL/GenBank/DDBJ whole genome shotgun (WGS) entry which is preliminary data.</text>
</comment>
<accession>A0A4Q9H1K4</accession>
<dbReference type="Pfam" id="PF03401">
    <property type="entry name" value="TctC"/>
    <property type="match status" value="1"/>
</dbReference>
<evidence type="ECO:0000313" key="3">
    <source>
        <dbReference type="EMBL" id="TBO32431.1"/>
    </source>
</evidence>
<proteinExistence type="inferred from homology"/>
<feature type="chain" id="PRO_5021029410" evidence="2">
    <location>
        <begin position="29"/>
        <end position="330"/>
    </location>
</feature>
<dbReference type="Gene3D" id="3.40.190.10">
    <property type="entry name" value="Periplasmic binding protein-like II"/>
    <property type="match status" value="1"/>
</dbReference>
<evidence type="ECO:0000256" key="2">
    <source>
        <dbReference type="SAM" id="SignalP"/>
    </source>
</evidence>
<keyword evidence="4" id="KW-1185">Reference proteome</keyword>
<dbReference type="PANTHER" id="PTHR42928:SF5">
    <property type="entry name" value="BLR1237 PROTEIN"/>
    <property type="match status" value="1"/>
</dbReference>
<dbReference type="Gene3D" id="3.40.190.150">
    <property type="entry name" value="Bordetella uptake gene, domain 1"/>
    <property type="match status" value="1"/>
</dbReference>
<dbReference type="RefSeq" id="WP_130966645.1">
    <property type="nucleotide sequence ID" value="NZ_SIXI01000002.1"/>
</dbReference>
<comment type="similarity">
    <text evidence="1">Belongs to the UPF0065 (bug) family.</text>
</comment>
<organism evidence="3 4">
    <name type="scientific">Aquabacterium lacunae</name>
    <dbReference type="NCBI Taxonomy" id="2528630"/>
    <lineage>
        <taxon>Bacteria</taxon>
        <taxon>Pseudomonadati</taxon>
        <taxon>Pseudomonadota</taxon>
        <taxon>Betaproteobacteria</taxon>
        <taxon>Burkholderiales</taxon>
        <taxon>Aquabacterium</taxon>
    </lineage>
</organism>
<protein>
    <submittedName>
        <fullName evidence="3">Tripartite tricarboxylate transporter substrate binding protein BugD</fullName>
    </submittedName>
</protein>
<evidence type="ECO:0000256" key="1">
    <source>
        <dbReference type="ARBA" id="ARBA00006987"/>
    </source>
</evidence>
<dbReference type="AlphaFoldDB" id="A0A4Q9H1K4"/>
<dbReference type="InterPro" id="IPR005064">
    <property type="entry name" value="BUG"/>
</dbReference>
<dbReference type="Proteomes" id="UP000292120">
    <property type="component" value="Unassembled WGS sequence"/>
</dbReference>
<name>A0A4Q9H1K4_9BURK</name>